<reference evidence="1" key="2">
    <citation type="submission" date="2020-11" db="EMBL/GenBank/DDBJ databases">
        <authorList>
            <person name="McCartney M.A."/>
            <person name="Auch B."/>
            <person name="Kono T."/>
            <person name="Mallez S."/>
            <person name="Becker A."/>
            <person name="Gohl D.M."/>
            <person name="Silverstein K.A.T."/>
            <person name="Koren S."/>
            <person name="Bechman K.B."/>
            <person name="Herman A."/>
            <person name="Abrahante J.E."/>
            <person name="Garbe J."/>
        </authorList>
    </citation>
    <scope>NUCLEOTIDE SEQUENCE</scope>
    <source>
        <strain evidence="1">Duluth1</strain>
        <tissue evidence="1">Whole animal</tissue>
    </source>
</reference>
<protein>
    <submittedName>
        <fullName evidence="1">Uncharacterized protein</fullName>
    </submittedName>
</protein>
<dbReference type="AlphaFoldDB" id="A0A9D4RCB6"/>
<comment type="caution">
    <text evidence="1">The sequence shown here is derived from an EMBL/GenBank/DDBJ whole genome shotgun (WGS) entry which is preliminary data.</text>
</comment>
<dbReference type="EMBL" id="JAIWYP010000002">
    <property type="protein sequence ID" value="KAH3863191.1"/>
    <property type="molecule type" value="Genomic_DNA"/>
</dbReference>
<sequence>MTLKTKICDQANFVCGNIRLYTLNVRFSAFIITINLIPLSPPSSSSSSSSSSYTHVNAATRICGLRPELYTNTTLLFKDFK</sequence>
<keyword evidence="2" id="KW-1185">Reference proteome</keyword>
<reference evidence="1" key="1">
    <citation type="journal article" date="2019" name="bioRxiv">
        <title>The Genome of the Zebra Mussel, Dreissena polymorpha: A Resource for Invasive Species Research.</title>
        <authorList>
            <person name="McCartney M.A."/>
            <person name="Auch B."/>
            <person name="Kono T."/>
            <person name="Mallez S."/>
            <person name="Zhang Y."/>
            <person name="Obille A."/>
            <person name="Becker A."/>
            <person name="Abrahante J.E."/>
            <person name="Garbe J."/>
            <person name="Badalamenti J.P."/>
            <person name="Herman A."/>
            <person name="Mangelson H."/>
            <person name="Liachko I."/>
            <person name="Sullivan S."/>
            <person name="Sone E.D."/>
            <person name="Koren S."/>
            <person name="Silverstein K.A.T."/>
            <person name="Beckman K.B."/>
            <person name="Gohl D.M."/>
        </authorList>
    </citation>
    <scope>NUCLEOTIDE SEQUENCE</scope>
    <source>
        <strain evidence="1">Duluth1</strain>
        <tissue evidence="1">Whole animal</tissue>
    </source>
</reference>
<evidence type="ECO:0000313" key="2">
    <source>
        <dbReference type="Proteomes" id="UP000828390"/>
    </source>
</evidence>
<name>A0A9D4RCB6_DREPO</name>
<organism evidence="1 2">
    <name type="scientific">Dreissena polymorpha</name>
    <name type="common">Zebra mussel</name>
    <name type="synonym">Mytilus polymorpha</name>
    <dbReference type="NCBI Taxonomy" id="45954"/>
    <lineage>
        <taxon>Eukaryota</taxon>
        <taxon>Metazoa</taxon>
        <taxon>Spiralia</taxon>
        <taxon>Lophotrochozoa</taxon>
        <taxon>Mollusca</taxon>
        <taxon>Bivalvia</taxon>
        <taxon>Autobranchia</taxon>
        <taxon>Heteroconchia</taxon>
        <taxon>Euheterodonta</taxon>
        <taxon>Imparidentia</taxon>
        <taxon>Neoheterodontei</taxon>
        <taxon>Myida</taxon>
        <taxon>Dreissenoidea</taxon>
        <taxon>Dreissenidae</taxon>
        <taxon>Dreissena</taxon>
    </lineage>
</organism>
<evidence type="ECO:0000313" key="1">
    <source>
        <dbReference type="EMBL" id="KAH3863191.1"/>
    </source>
</evidence>
<accession>A0A9D4RCB6</accession>
<dbReference type="Proteomes" id="UP000828390">
    <property type="component" value="Unassembled WGS sequence"/>
</dbReference>
<gene>
    <name evidence="1" type="ORF">DPMN_026171</name>
</gene>
<proteinExistence type="predicted"/>